<dbReference type="InParanoid" id="D3BJF7"/>
<evidence type="ECO:0000256" key="1">
    <source>
        <dbReference type="SAM" id="MobiDB-lite"/>
    </source>
</evidence>
<keyword evidence="3" id="KW-1185">Reference proteome</keyword>
<dbReference type="AlphaFoldDB" id="D3BJF7"/>
<gene>
    <name evidence="2" type="ORF">PPL_08683</name>
</gene>
<evidence type="ECO:0000313" key="3">
    <source>
        <dbReference type="Proteomes" id="UP000001396"/>
    </source>
</evidence>
<protein>
    <submittedName>
        <fullName evidence="2">Uncharacterized protein</fullName>
    </submittedName>
</protein>
<feature type="region of interest" description="Disordered" evidence="1">
    <location>
        <begin position="1"/>
        <end position="24"/>
    </location>
</feature>
<comment type="caution">
    <text evidence="2">The sequence shown here is derived from an EMBL/GenBank/DDBJ whole genome shotgun (WGS) entry which is preliminary data.</text>
</comment>
<accession>D3BJF7</accession>
<sequence length="24" mass="2392">MTFATSAPGQSVTDSTKSSTESGN</sequence>
<dbReference type="EMBL" id="ADBJ01000038">
    <property type="protein sequence ID" value="EFA78037.1"/>
    <property type="molecule type" value="Genomic_DNA"/>
</dbReference>
<organism evidence="2 3">
    <name type="scientific">Heterostelium pallidum (strain ATCC 26659 / Pp 5 / PN500)</name>
    <name type="common">Cellular slime mold</name>
    <name type="synonym">Polysphondylium pallidum</name>
    <dbReference type="NCBI Taxonomy" id="670386"/>
    <lineage>
        <taxon>Eukaryota</taxon>
        <taxon>Amoebozoa</taxon>
        <taxon>Evosea</taxon>
        <taxon>Eumycetozoa</taxon>
        <taxon>Dictyostelia</taxon>
        <taxon>Acytosteliales</taxon>
        <taxon>Acytosteliaceae</taxon>
        <taxon>Heterostelium</taxon>
    </lineage>
</organism>
<reference evidence="2 3" key="1">
    <citation type="journal article" date="2011" name="Genome Res.">
        <title>Phylogeny-wide analysis of social amoeba genomes highlights ancient origins for complex intercellular communication.</title>
        <authorList>
            <person name="Heidel A.J."/>
            <person name="Lawal H.M."/>
            <person name="Felder M."/>
            <person name="Schilde C."/>
            <person name="Helps N.R."/>
            <person name="Tunggal B."/>
            <person name="Rivero F."/>
            <person name="John U."/>
            <person name="Schleicher M."/>
            <person name="Eichinger L."/>
            <person name="Platzer M."/>
            <person name="Noegel A.A."/>
            <person name="Schaap P."/>
            <person name="Gloeckner G."/>
        </authorList>
    </citation>
    <scope>NUCLEOTIDE SEQUENCE [LARGE SCALE GENOMIC DNA]</scope>
    <source>
        <strain evidence="3">ATCC 26659 / Pp 5 / PN500</strain>
    </source>
</reference>
<evidence type="ECO:0000313" key="2">
    <source>
        <dbReference type="EMBL" id="EFA78037.1"/>
    </source>
</evidence>
<proteinExistence type="predicted"/>
<dbReference type="Proteomes" id="UP000001396">
    <property type="component" value="Unassembled WGS sequence"/>
</dbReference>
<name>D3BJF7_HETP5</name>